<name>A0A0D1XFR3_9PEZI</name>
<evidence type="ECO:0000256" key="2">
    <source>
        <dbReference type="SAM" id="Phobius"/>
    </source>
</evidence>
<feature type="transmembrane region" description="Helical" evidence="2">
    <location>
        <begin position="281"/>
        <end position="304"/>
    </location>
</feature>
<dbReference type="VEuPathDB" id="FungiDB:PV09_07523"/>
<sequence>MSPISLLRVRLIIKSIVVMFLSSSHGALASSSLISRSDPSSIPADATGNIDNAEDLYGFGVRMGIYVQALAFLIGFFNVLRLDPKAQFSGVVIAFTILVRWFMRLSNRDISVAELWVGLALLLLVSSSGMWLLFFTLETQRRKWYRKVHDKRQAFAEVTKGQTLNILQALVVFLCTVVANSYFSYWIIATNHVDNYPPANGTQNIIWLGVPVSVSSTWVKVVMITQAALGTAFTAFPAFVYVLAAAFAMISYWFPRQSNMSPLLNTEEELDKRTRLETKRWAWGFGAALFLMCLCLSLSVELTLKAAGLTPEMSLQRPGQLLPLIAGATSCVSSAADTFGGQIPVHREHRRGQSSVFRSFTAQRSSSRDGSGYVELEDTAGKEDRQDTNEGIHATSPTPTPPRHDLQNIDNGPFVNTYSHTTSGNLLQHDNNVVPGTSYSGISRFYTNQGRASTSYSQTYGGGPSYTQDLPAYSGVSPVYSNNSSPYTGGYNPRKWNSRYEPFRRML</sequence>
<keyword evidence="5" id="KW-1185">Reference proteome</keyword>
<organism evidence="4 5">
    <name type="scientific">Verruconis gallopava</name>
    <dbReference type="NCBI Taxonomy" id="253628"/>
    <lineage>
        <taxon>Eukaryota</taxon>
        <taxon>Fungi</taxon>
        <taxon>Dikarya</taxon>
        <taxon>Ascomycota</taxon>
        <taxon>Pezizomycotina</taxon>
        <taxon>Dothideomycetes</taxon>
        <taxon>Pleosporomycetidae</taxon>
        <taxon>Venturiales</taxon>
        <taxon>Sympoventuriaceae</taxon>
        <taxon>Verruconis</taxon>
    </lineage>
</organism>
<feature type="transmembrane region" description="Helical" evidence="2">
    <location>
        <begin position="115"/>
        <end position="137"/>
    </location>
</feature>
<dbReference type="EMBL" id="KN847558">
    <property type="protein sequence ID" value="KIW01006.1"/>
    <property type="molecule type" value="Genomic_DNA"/>
</dbReference>
<evidence type="ECO:0000313" key="4">
    <source>
        <dbReference type="EMBL" id="KIW01006.1"/>
    </source>
</evidence>
<feature type="region of interest" description="Disordered" evidence="1">
    <location>
        <begin position="347"/>
        <end position="413"/>
    </location>
</feature>
<reference evidence="4 5" key="1">
    <citation type="submission" date="2015-01" db="EMBL/GenBank/DDBJ databases">
        <title>The Genome Sequence of Ochroconis gallopava CBS43764.</title>
        <authorList>
            <consortium name="The Broad Institute Genomics Platform"/>
            <person name="Cuomo C."/>
            <person name="de Hoog S."/>
            <person name="Gorbushina A."/>
            <person name="Stielow B."/>
            <person name="Teixiera M."/>
            <person name="Abouelleil A."/>
            <person name="Chapman S.B."/>
            <person name="Priest M."/>
            <person name="Young S.K."/>
            <person name="Wortman J."/>
            <person name="Nusbaum C."/>
            <person name="Birren B."/>
        </authorList>
    </citation>
    <scope>NUCLEOTIDE SEQUENCE [LARGE SCALE GENOMIC DNA]</scope>
    <source>
        <strain evidence="4 5">CBS 43764</strain>
    </source>
</reference>
<evidence type="ECO:0000256" key="1">
    <source>
        <dbReference type="SAM" id="MobiDB-lite"/>
    </source>
</evidence>
<feature type="transmembrane region" description="Helical" evidence="2">
    <location>
        <begin position="59"/>
        <end position="79"/>
    </location>
</feature>
<gene>
    <name evidence="4" type="ORF">PV09_07523</name>
</gene>
<keyword evidence="3" id="KW-0732">Signal</keyword>
<feature type="compositionally biased region" description="Basic and acidic residues" evidence="1">
    <location>
        <begin position="379"/>
        <end position="390"/>
    </location>
</feature>
<dbReference type="OrthoDB" id="3945378at2759"/>
<dbReference type="Proteomes" id="UP000053259">
    <property type="component" value="Unassembled WGS sequence"/>
</dbReference>
<dbReference type="GeneID" id="27315496"/>
<accession>A0A0D1XFR3</accession>
<feature type="transmembrane region" description="Helical" evidence="2">
    <location>
        <begin position="166"/>
        <end position="185"/>
    </location>
</feature>
<evidence type="ECO:0000313" key="5">
    <source>
        <dbReference type="Proteomes" id="UP000053259"/>
    </source>
</evidence>
<feature type="signal peptide" evidence="3">
    <location>
        <begin position="1"/>
        <end position="29"/>
    </location>
</feature>
<dbReference type="RefSeq" id="XP_016210875.1">
    <property type="nucleotide sequence ID" value="XM_016361300.1"/>
</dbReference>
<proteinExistence type="predicted"/>
<feature type="transmembrane region" description="Helical" evidence="2">
    <location>
        <begin position="235"/>
        <end position="254"/>
    </location>
</feature>
<evidence type="ECO:0000256" key="3">
    <source>
        <dbReference type="SAM" id="SignalP"/>
    </source>
</evidence>
<protein>
    <submittedName>
        <fullName evidence="4">Uncharacterized protein</fullName>
    </submittedName>
</protein>
<keyword evidence="2" id="KW-0472">Membrane</keyword>
<dbReference type="InParanoid" id="A0A0D1XFR3"/>
<keyword evidence="2" id="KW-0812">Transmembrane</keyword>
<dbReference type="HOGENOM" id="CLU_537710_0_0_1"/>
<keyword evidence="2" id="KW-1133">Transmembrane helix</keyword>
<feature type="chain" id="PRO_5002246287" evidence="3">
    <location>
        <begin position="30"/>
        <end position="507"/>
    </location>
</feature>
<dbReference type="AlphaFoldDB" id="A0A0D1XFR3"/>
<feature type="transmembrane region" description="Helical" evidence="2">
    <location>
        <begin position="86"/>
        <end position="103"/>
    </location>
</feature>
<feature type="compositionally biased region" description="Polar residues" evidence="1">
    <location>
        <begin position="353"/>
        <end position="369"/>
    </location>
</feature>